<dbReference type="InterPro" id="IPR003697">
    <property type="entry name" value="Maf-like"/>
</dbReference>
<name>A0A813Q1X4_9BILA</name>
<evidence type="ECO:0000256" key="1">
    <source>
        <dbReference type="ARBA" id="ARBA00001968"/>
    </source>
</evidence>
<gene>
    <name evidence="3" type="ORF">OXX778_LOCUS4404</name>
</gene>
<dbReference type="Gene3D" id="3.90.950.10">
    <property type="match status" value="1"/>
</dbReference>
<dbReference type="EMBL" id="CAJNOC010000429">
    <property type="protein sequence ID" value="CAF0760549.1"/>
    <property type="molecule type" value="Genomic_DNA"/>
</dbReference>
<evidence type="ECO:0000313" key="3">
    <source>
        <dbReference type="EMBL" id="CAF0760549.1"/>
    </source>
</evidence>
<dbReference type="PANTHER" id="PTHR43213">
    <property type="entry name" value="BIFUNCTIONAL DTTP/UTP PYROPHOSPHATASE/METHYLTRANSFERASE PROTEIN-RELATED"/>
    <property type="match status" value="1"/>
</dbReference>
<protein>
    <submittedName>
        <fullName evidence="3">Uncharacterized protein</fullName>
    </submittedName>
</protein>
<proteinExistence type="inferred from homology"/>
<evidence type="ECO:0000313" key="4">
    <source>
        <dbReference type="Proteomes" id="UP000663879"/>
    </source>
</evidence>
<evidence type="ECO:0000256" key="2">
    <source>
        <dbReference type="ARBA" id="ARBA00022801"/>
    </source>
</evidence>
<dbReference type="NCBIfam" id="TIGR00172">
    <property type="entry name" value="maf"/>
    <property type="match status" value="1"/>
</dbReference>
<dbReference type="CDD" id="cd00555">
    <property type="entry name" value="Maf"/>
    <property type="match status" value="1"/>
</dbReference>
<reference evidence="3" key="1">
    <citation type="submission" date="2021-02" db="EMBL/GenBank/DDBJ databases">
        <authorList>
            <person name="Nowell W R."/>
        </authorList>
    </citation>
    <scope>NUCLEOTIDE SEQUENCE</scope>
    <source>
        <strain evidence="3">Ploen Becks lab</strain>
    </source>
</reference>
<comment type="cofactor">
    <cofactor evidence="1">
        <name>a divalent metal cation</name>
        <dbReference type="ChEBI" id="CHEBI:60240"/>
    </cofactor>
</comment>
<dbReference type="AlphaFoldDB" id="A0A813Q1X4"/>
<sequence length="208" mass="23298">MLGPINHILKNRNIVLASGSPRRKEILEKNLGLNIQIIPSTFPENLDKSKYEPASYVMENSRLKALDVASGLKEKEWFLIIGSDTVVVKDNKIFEKPIDKADAFRILKNLSNNTHKVLTGVTLVKNSINNNDDFKVHSFYEETDVTFADLDDDVINSYIDSGDPMDKAGGYGIQSLGSSLVKSINGDFFNVQGFPCHKFATELRKFIQ</sequence>
<dbReference type="GO" id="GO:0047429">
    <property type="term" value="F:nucleoside triphosphate diphosphatase activity"/>
    <property type="evidence" value="ECO:0007669"/>
    <property type="project" value="InterPro"/>
</dbReference>
<dbReference type="PANTHER" id="PTHR43213:SF5">
    <property type="entry name" value="BIFUNCTIONAL DTTP_UTP PYROPHOSPHATASE_METHYLTRANSFERASE PROTEIN-RELATED"/>
    <property type="match status" value="1"/>
</dbReference>
<dbReference type="Proteomes" id="UP000663879">
    <property type="component" value="Unassembled WGS sequence"/>
</dbReference>
<dbReference type="PIRSF" id="PIRSF006305">
    <property type="entry name" value="Maf"/>
    <property type="match status" value="1"/>
</dbReference>
<dbReference type="OrthoDB" id="10267058at2759"/>
<comment type="caution">
    <text evidence="3">The sequence shown here is derived from an EMBL/GenBank/DDBJ whole genome shotgun (WGS) entry which is preliminary data.</text>
</comment>
<dbReference type="SUPFAM" id="SSF52972">
    <property type="entry name" value="ITPase-like"/>
    <property type="match status" value="1"/>
</dbReference>
<dbReference type="InterPro" id="IPR029001">
    <property type="entry name" value="ITPase-like_fam"/>
</dbReference>
<dbReference type="Pfam" id="PF02545">
    <property type="entry name" value="Maf"/>
    <property type="match status" value="1"/>
</dbReference>
<accession>A0A813Q1X4</accession>
<keyword evidence="2" id="KW-0378">Hydrolase</keyword>
<keyword evidence="4" id="KW-1185">Reference proteome</keyword>
<dbReference type="HAMAP" id="MF_00528">
    <property type="entry name" value="Maf"/>
    <property type="match status" value="1"/>
</dbReference>
<organism evidence="3 4">
    <name type="scientific">Brachionus calyciflorus</name>
    <dbReference type="NCBI Taxonomy" id="104777"/>
    <lineage>
        <taxon>Eukaryota</taxon>
        <taxon>Metazoa</taxon>
        <taxon>Spiralia</taxon>
        <taxon>Gnathifera</taxon>
        <taxon>Rotifera</taxon>
        <taxon>Eurotatoria</taxon>
        <taxon>Monogononta</taxon>
        <taxon>Pseudotrocha</taxon>
        <taxon>Ploima</taxon>
        <taxon>Brachionidae</taxon>
        <taxon>Brachionus</taxon>
    </lineage>
</organism>